<keyword evidence="5" id="KW-1185">Reference proteome</keyword>
<dbReference type="PANTHER" id="PTHR43639">
    <property type="entry name" value="OXIDOREDUCTASE, SHORT-CHAIN DEHYDROGENASE/REDUCTASE FAMILY (AFU_ORTHOLOGUE AFUA_5G02870)"/>
    <property type="match status" value="1"/>
</dbReference>
<evidence type="ECO:0000313" key="4">
    <source>
        <dbReference type="EMBL" id="OZI24707.1"/>
    </source>
</evidence>
<evidence type="ECO:0000256" key="2">
    <source>
        <dbReference type="ARBA" id="ARBA00023002"/>
    </source>
</evidence>
<dbReference type="EMBL" id="NEVK01000003">
    <property type="protein sequence ID" value="OZI24707.1"/>
    <property type="molecule type" value="Genomic_DNA"/>
</dbReference>
<feature type="domain" description="Ketoreductase" evidence="3">
    <location>
        <begin position="7"/>
        <end position="201"/>
    </location>
</feature>
<dbReference type="AlphaFoldDB" id="A0A261RIS7"/>
<dbReference type="RefSeq" id="WP_026640243.1">
    <property type="nucleotide sequence ID" value="NZ_NEVK01000003.1"/>
</dbReference>
<evidence type="ECO:0000256" key="1">
    <source>
        <dbReference type="ARBA" id="ARBA00006484"/>
    </source>
</evidence>
<reference evidence="5" key="1">
    <citation type="submission" date="2017-05" db="EMBL/GenBank/DDBJ databases">
        <title>Complete and WGS of Bordetella genogroups.</title>
        <authorList>
            <person name="Spilker T."/>
            <person name="Lipuma J."/>
        </authorList>
    </citation>
    <scope>NUCLEOTIDE SEQUENCE [LARGE SCALE GENOMIC DNA]</scope>
    <source>
        <strain evidence="5">AU18089</strain>
    </source>
</reference>
<evidence type="ECO:0000259" key="3">
    <source>
        <dbReference type="SMART" id="SM00822"/>
    </source>
</evidence>
<accession>A0A261RIS7</accession>
<dbReference type="PANTHER" id="PTHR43639:SF1">
    <property type="entry name" value="SHORT-CHAIN DEHYDROGENASE_REDUCTASE FAMILY PROTEIN"/>
    <property type="match status" value="1"/>
</dbReference>
<dbReference type="InterPro" id="IPR002347">
    <property type="entry name" value="SDR_fam"/>
</dbReference>
<dbReference type="SUPFAM" id="SSF51735">
    <property type="entry name" value="NAD(P)-binding Rossmann-fold domains"/>
    <property type="match status" value="1"/>
</dbReference>
<name>A0A261RIS7_9BORD</name>
<dbReference type="PRINTS" id="PR00081">
    <property type="entry name" value="GDHRDH"/>
</dbReference>
<dbReference type="Proteomes" id="UP000216947">
    <property type="component" value="Unassembled WGS sequence"/>
</dbReference>
<dbReference type="CDD" id="cd05233">
    <property type="entry name" value="SDR_c"/>
    <property type="match status" value="1"/>
</dbReference>
<sequence>MGRLEGKIAVVTGAAGGIGKAIALAYSREGATVGMLDNNAALLQEAVAAVPGASALTCDVADRAAVQAAIDGYAAQSGGLDILVNNAAYFYYGLLTDMPEPVVDKMIDVGLKGALWCLQAATPHLAARGGGSVINLSSVAVSVAIKNAAVYSCIKGALDTLTRQQAVELGPRGIRVNALAPGPVETPGASSVIDAQGWEARRARTPLRRLAEADDIGAAAVFLASDEAVSVAGVTLKIDGAMTVMGY</sequence>
<dbReference type="SMART" id="SM00822">
    <property type="entry name" value="PKS_KR"/>
    <property type="match status" value="1"/>
</dbReference>
<comment type="similarity">
    <text evidence="1">Belongs to the short-chain dehydrogenases/reductases (SDR) family.</text>
</comment>
<comment type="caution">
    <text evidence="4">The sequence shown here is derived from an EMBL/GenBank/DDBJ whole genome shotgun (WGS) entry which is preliminary data.</text>
</comment>
<dbReference type="FunFam" id="3.40.50.720:FF:000084">
    <property type="entry name" value="Short-chain dehydrogenase reductase"/>
    <property type="match status" value="1"/>
</dbReference>
<proteinExistence type="inferred from homology"/>
<dbReference type="Gene3D" id="3.40.50.720">
    <property type="entry name" value="NAD(P)-binding Rossmann-like Domain"/>
    <property type="match status" value="1"/>
</dbReference>
<gene>
    <name evidence="4" type="ORF">CAL19_04225</name>
</gene>
<dbReference type="InterPro" id="IPR036291">
    <property type="entry name" value="NAD(P)-bd_dom_sf"/>
</dbReference>
<evidence type="ECO:0000313" key="5">
    <source>
        <dbReference type="Proteomes" id="UP000216947"/>
    </source>
</evidence>
<keyword evidence="2" id="KW-0560">Oxidoreductase</keyword>
<dbReference type="PRINTS" id="PR00080">
    <property type="entry name" value="SDRFAMILY"/>
</dbReference>
<protein>
    <submittedName>
        <fullName evidence="4">Short-chain dehydrogenase</fullName>
    </submittedName>
</protein>
<organism evidence="4 5">
    <name type="scientific">Bordetella genomosp. 7</name>
    <dbReference type="NCBI Taxonomy" id="1416805"/>
    <lineage>
        <taxon>Bacteria</taxon>
        <taxon>Pseudomonadati</taxon>
        <taxon>Pseudomonadota</taxon>
        <taxon>Betaproteobacteria</taxon>
        <taxon>Burkholderiales</taxon>
        <taxon>Alcaligenaceae</taxon>
        <taxon>Bordetella</taxon>
    </lineage>
</organism>
<dbReference type="GO" id="GO:0016491">
    <property type="term" value="F:oxidoreductase activity"/>
    <property type="evidence" value="ECO:0007669"/>
    <property type="project" value="UniProtKB-KW"/>
</dbReference>
<dbReference type="Pfam" id="PF13561">
    <property type="entry name" value="adh_short_C2"/>
    <property type="match status" value="1"/>
</dbReference>
<dbReference type="InterPro" id="IPR057326">
    <property type="entry name" value="KR_dom"/>
</dbReference>